<proteinExistence type="predicted"/>
<evidence type="ECO:0000313" key="1">
    <source>
        <dbReference type="EMBL" id="KRG62759.1"/>
    </source>
</evidence>
<dbReference type="AlphaFoldDB" id="A0A0R0C9D6"/>
<dbReference type="EMBL" id="LDJJ01000079">
    <property type="protein sequence ID" value="KRG62759.1"/>
    <property type="molecule type" value="Genomic_DNA"/>
</dbReference>
<comment type="caution">
    <text evidence="1">The sequence shown here is derived from an EMBL/GenBank/DDBJ whole genome shotgun (WGS) entry which is preliminary data.</text>
</comment>
<name>A0A0R0C9D6_9GAMM</name>
<sequence length="102" mass="11241">MNDVLKHHFVQAQICDQLLELAVLFLQLPYAPQLGHAQAAVLLLPVVERSLENAHLPARLADRCAALGLAQGKRNPLFGELRLLHGKTTSLLGVGFAEFLYF</sequence>
<reference evidence="1 2" key="1">
    <citation type="submission" date="2015-05" db="EMBL/GenBank/DDBJ databases">
        <title>Genome sequencing and analysis of members of genus Stenotrophomonas.</title>
        <authorList>
            <person name="Patil P.P."/>
            <person name="Midha S."/>
            <person name="Patil P.B."/>
        </authorList>
    </citation>
    <scope>NUCLEOTIDE SEQUENCE [LARGE SCALE GENOMIC DNA]</scope>
    <source>
        <strain evidence="1 2">DSM 18941</strain>
    </source>
</reference>
<dbReference type="Proteomes" id="UP000051863">
    <property type="component" value="Unassembled WGS sequence"/>
</dbReference>
<gene>
    <name evidence="1" type="ORF">ABB27_18100</name>
</gene>
<dbReference type="PATRIC" id="fig|405446.3.peg.3619"/>
<evidence type="ECO:0000313" key="2">
    <source>
        <dbReference type="Proteomes" id="UP000051863"/>
    </source>
</evidence>
<organism evidence="1 2">
    <name type="scientific">Stenotrophomonas terrae</name>
    <dbReference type="NCBI Taxonomy" id="405446"/>
    <lineage>
        <taxon>Bacteria</taxon>
        <taxon>Pseudomonadati</taxon>
        <taxon>Pseudomonadota</taxon>
        <taxon>Gammaproteobacteria</taxon>
        <taxon>Lysobacterales</taxon>
        <taxon>Lysobacteraceae</taxon>
        <taxon>Stenotrophomonas</taxon>
    </lineage>
</organism>
<accession>A0A0R0C9D6</accession>
<keyword evidence="2" id="KW-1185">Reference proteome</keyword>
<protein>
    <submittedName>
        <fullName evidence="1">Uncharacterized protein</fullName>
    </submittedName>
</protein>